<evidence type="ECO:0000313" key="2">
    <source>
        <dbReference type="Proteomes" id="UP000076727"/>
    </source>
</evidence>
<evidence type="ECO:0000313" key="1">
    <source>
        <dbReference type="EMBL" id="KZT67131.1"/>
    </source>
</evidence>
<dbReference type="OrthoDB" id="2794869at2759"/>
<accession>A0A165NM11</accession>
<sequence>MYCSTLDNCVSLDDGHTNCRNFRTTIDDLPSDVLLAIFGVLSRPRQSSTSWPILEGQGRFGADRLLPKENPDAEHAFPYCLATVCRTWRTIMSTVSIFWTRQIIWVGKKPTPTSWIREHIAWSRDHPIDIYVMRRFDPSLSDPTEKAQVDAVMEVLMPHMHRWRVLCMKLLHSSSLPRPRIDLVGTANELRKLRLDFVLYEPTTNAELAALVPTDNFHTPLLESLSLSGLHFRELYMKPSLYAPLPPKLSDLAVSEYPSHYPPFPLVEFLTCLTSHLDMGRLTLDNLRLNCSYDGEPIRRLGKRGYWDADVHFVDMSGDVISEYNRLLDYPYVDLAWYTRCSMDASCQLGESYRLILESIADPSVLYRLLNGVEGTSWCQELTFIDCDGLNGAFLHTLATPRSTPDGNDWPCPDVSTLTIKGCKRFSSFDLRMLLEPRRKVHQEAGFRLRDEDPDYQVHSVTYLYVSNCCRTEQDDKDWLKKNVASLWLDDY</sequence>
<proteinExistence type="predicted"/>
<name>A0A165NM11_9APHY</name>
<reference evidence="1 2" key="1">
    <citation type="journal article" date="2016" name="Mol. Biol. Evol.">
        <title>Comparative Genomics of Early-Diverging Mushroom-Forming Fungi Provides Insights into the Origins of Lignocellulose Decay Capabilities.</title>
        <authorList>
            <person name="Nagy L.G."/>
            <person name="Riley R."/>
            <person name="Tritt A."/>
            <person name="Adam C."/>
            <person name="Daum C."/>
            <person name="Floudas D."/>
            <person name="Sun H."/>
            <person name="Yadav J.S."/>
            <person name="Pangilinan J."/>
            <person name="Larsson K.H."/>
            <person name="Matsuura K."/>
            <person name="Barry K."/>
            <person name="Labutti K."/>
            <person name="Kuo R."/>
            <person name="Ohm R.A."/>
            <person name="Bhattacharya S.S."/>
            <person name="Shirouzu T."/>
            <person name="Yoshinaga Y."/>
            <person name="Martin F.M."/>
            <person name="Grigoriev I.V."/>
            <person name="Hibbett D.S."/>
        </authorList>
    </citation>
    <scope>NUCLEOTIDE SEQUENCE [LARGE SCALE GENOMIC DNA]</scope>
    <source>
        <strain evidence="1 2">L-15889</strain>
    </source>
</reference>
<gene>
    <name evidence="1" type="ORF">DAEQUDRAFT_729562</name>
</gene>
<dbReference type="EMBL" id="KV429080">
    <property type="protein sequence ID" value="KZT67131.1"/>
    <property type="molecule type" value="Genomic_DNA"/>
</dbReference>
<dbReference type="Proteomes" id="UP000076727">
    <property type="component" value="Unassembled WGS sequence"/>
</dbReference>
<keyword evidence="2" id="KW-1185">Reference proteome</keyword>
<dbReference type="STRING" id="1314783.A0A165NM11"/>
<protein>
    <recommendedName>
        <fullName evidence="3">F-box domain-containing protein</fullName>
    </recommendedName>
</protein>
<dbReference type="AlphaFoldDB" id="A0A165NM11"/>
<evidence type="ECO:0008006" key="3">
    <source>
        <dbReference type="Google" id="ProtNLM"/>
    </source>
</evidence>
<organism evidence="1 2">
    <name type="scientific">Daedalea quercina L-15889</name>
    <dbReference type="NCBI Taxonomy" id="1314783"/>
    <lineage>
        <taxon>Eukaryota</taxon>
        <taxon>Fungi</taxon>
        <taxon>Dikarya</taxon>
        <taxon>Basidiomycota</taxon>
        <taxon>Agaricomycotina</taxon>
        <taxon>Agaricomycetes</taxon>
        <taxon>Polyporales</taxon>
        <taxon>Fomitopsis</taxon>
    </lineage>
</organism>